<feature type="signal peptide" evidence="8">
    <location>
        <begin position="1"/>
        <end position="20"/>
    </location>
</feature>
<feature type="compositionally biased region" description="Polar residues" evidence="6">
    <location>
        <begin position="816"/>
        <end position="829"/>
    </location>
</feature>
<evidence type="ECO:0000256" key="3">
    <source>
        <dbReference type="ARBA" id="ARBA00022692"/>
    </source>
</evidence>
<keyword evidence="4 7" id="KW-1133">Transmembrane helix</keyword>
<keyword evidence="3 7" id="KW-0812">Transmembrane</keyword>
<feature type="transmembrane region" description="Helical" evidence="7">
    <location>
        <begin position="161"/>
        <end position="179"/>
    </location>
</feature>
<feature type="domain" description="Na+/H+ antiporter NhaC-like C-terminal" evidence="9">
    <location>
        <begin position="534"/>
        <end position="687"/>
    </location>
</feature>
<keyword evidence="5 7" id="KW-0472">Membrane</keyword>
<feature type="transmembrane region" description="Helical" evidence="7">
    <location>
        <begin position="225"/>
        <end position="241"/>
    </location>
</feature>
<evidence type="ECO:0000313" key="11">
    <source>
        <dbReference type="Proteomes" id="UP001530400"/>
    </source>
</evidence>
<organism evidence="10 11">
    <name type="scientific">Cyclotella atomus</name>
    <dbReference type="NCBI Taxonomy" id="382360"/>
    <lineage>
        <taxon>Eukaryota</taxon>
        <taxon>Sar</taxon>
        <taxon>Stramenopiles</taxon>
        <taxon>Ochrophyta</taxon>
        <taxon>Bacillariophyta</taxon>
        <taxon>Coscinodiscophyceae</taxon>
        <taxon>Thalassiosirophycidae</taxon>
        <taxon>Stephanodiscales</taxon>
        <taxon>Stephanodiscaceae</taxon>
        <taxon>Cyclotella</taxon>
    </lineage>
</organism>
<evidence type="ECO:0000256" key="2">
    <source>
        <dbReference type="ARBA" id="ARBA00022475"/>
    </source>
</evidence>
<evidence type="ECO:0000256" key="8">
    <source>
        <dbReference type="SAM" id="SignalP"/>
    </source>
</evidence>
<protein>
    <recommendedName>
        <fullName evidence="9">Na+/H+ antiporter NhaC-like C-terminal domain-containing protein</fullName>
    </recommendedName>
</protein>
<evidence type="ECO:0000313" key="10">
    <source>
        <dbReference type="EMBL" id="KAL3776928.1"/>
    </source>
</evidence>
<gene>
    <name evidence="10" type="ORF">ACHAWO_005567</name>
</gene>
<feature type="transmembrane region" description="Helical" evidence="7">
    <location>
        <begin position="703"/>
        <end position="722"/>
    </location>
</feature>
<evidence type="ECO:0000256" key="6">
    <source>
        <dbReference type="SAM" id="MobiDB-lite"/>
    </source>
</evidence>
<dbReference type="GO" id="GO:0005886">
    <property type="term" value="C:plasma membrane"/>
    <property type="evidence" value="ECO:0007669"/>
    <property type="project" value="UniProtKB-SubCell"/>
</dbReference>
<feature type="transmembrane region" description="Helical" evidence="7">
    <location>
        <begin position="678"/>
        <end position="696"/>
    </location>
</feature>
<dbReference type="Proteomes" id="UP001530400">
    <property type="component" value="Unassembled WGS sequence"/>
</dbReference>
<dbReference type="PANTHER" id="PTHR43478">
    <property type="entry name" value="NA+/H+ ANTIPORTER-RELATED"/>
    <property type="match status" value="1"/>
</dbReference>
<sequence length="855" mass="92407">MILSPLLAGLMATLLPQTFARKSLLGHDHLAAHHRHAEFRNLQDTNTTGYHPEVAGISLMDVDTKIPDIVAIHNGAAFEVVASLLWAEEVFIGDSSNVLTCELSVDGTVVDSTSVDLVESRALPDVMECGTATVTTSGTHAIQATVKVNESESSYSDDYQSFKAGTSFIPLIVILILAATTQMVELSLGTGIFIGCCMITGSLTAGFRTMLDTYLLEALASEDHAFVMLFILFMSGLVGIIEKSGGLLGITEALRGFVKTPRSAQLAAFGAGCVIFFDDYSNCLIAGNSMRPLADLAGLSREKLAFIVDATAAPIASITPVSAWVGFEIDLIQQELNRIYTLYDEPTVSDSGFGVFLQTIPYRYYCIFMLFFMPSVILSGRDSGPMLVSERLMRVYGRTDGGSGRALAVDGGVLVSHNEPAPDTPCRWWNMAFPITMLVIYIFYLLVYTGKDPENPDQTFLDIMEGSDSYAALLWGTMAGALTATAFFFIQDKYEGRIIWFNIKGYFNKAKRTWNALRGNEEEEGATHPKILIRYDEALASFMIGMEKIFASLCVLILAWASGQIMQAIGLNRLFGSIITSPGLDYRMLPTISFCISILIAFATGTSWGTMTIMFPLIVVPSYEASQGDPNIVYGVIAGILAGAVAGDHASPISDTTILGAMASECKLLNHVKTQAPYAFYVAVWSVLVGTLPSGMGKMSNSICILLGFLAMVFMAFVPAAAPLNKTGRFDVFTELYILITKDAYLLKLKEKAKEVFETGQTLIPPKEGEDDGVTKITNEMTKHLMDDSAAGDNNLNDEANTSDDANAADEEEVPDTTSAALHESTISAISEVGPEDPLPEELGQKPFGESVMSA</sequence>
<name>A0ABD3NM14_9STRA</name>
<reference evidence="10 11" key="1">
    <citation type="submission" date="2024-10" db="EMBL/GenBank/DDBJ databases">
        <title>Updated reference genomes for cyclostephanoid diatoms.</title>
        <authorList>
            <person name="Roberts W.R."/>
            <person name="Alverson A.J."/>
        </authorList>
    </citation>
    <scope>NUCLEOTIDE SEQUENCE [LARGE SCALE GENOMIC DNA]</scope>
    <source>
        <strain evidence="10 11">AJA010-31</strain>
    </source>
</reference>
<evidence type="ECO:0000256" key="4">
    <source>
        <dbReference type="ARBA" id="ARBA00022989"/>
    </source>
</evidence>
<feature type="transmembrane region" description="Helical" evidence="7">
    <location>
        <begin position="632"/>
        <end position="650"/>
    </location>
</feature>
<evidence type="ECO:0000256" key="7">
    <source>
        <dbReference type="SAM" id="Phobius"/>
    </source>
</evidence>
<dbReference type="InterPro" id="IPR018461">
    <property type="entry name" value="Na/H_Antiport_NhaC-like_C"/>
</dbReference>
<keyword evidence="8" id="KW-0732">Signal</keyword>
<feature type="transmembrane region" description="Helical" evidence="7">
    <location>
        <begin position="591"/>
        <end position="620"/>
    </location>
</feature>
<keyword evidence="2" id="KW-1003">Cell membrane</keyword>
<feature type="chain" id="PRO_5044815332" description="Na+/H+ antiporter NhaC-like C-terminal domain-containing protein" evidence="8">
    <location>
        <begin position="21"/>
        <end position="855"/>
    </location>
</feature>
<feature type="region of interest" description="Disordered" evidence="6">
    <location>
        <begin position="787"/>
        <end position="855"/>
    </location>
</feature>
<keyword evidence="11" id="KW-1185">Reference proteome</keyword>
<accession>A0ABD3NM14</accession>
<comment type="subcellular location">
    <subcellularLocation>
        <location evidence="1">Cell membrane</location>
        <topology evidence="1">Multi-pass membrane protein</topology>
    </subcellularLocation>
</comment>
<feature type="transmembrane region" description="Helical" evidence="7">
    <location>
        <begin position="186"/>
        <end position="205"/>
    </location>
</feature>
<evidence type="ECO:0000256" key="5">
    <source>
        <dbReference type="ARBA" id="ARBA00023136"/>
    </source>
</evidence>
<dbReference type="EMBL" id="JALLPJ020001075">
    <property type="protein sequence ID" value="KAL3776928.1"/>
    <property type="molecule type" value="Genomic_DNA"/>
</dbReference>
<proteinExistence type="predicted"/>
<dbReference type="AlphaFoldDB" id="A0ABD3NM14"/>
<evidence type="ECO:0000256" key="1">
    <source>
        <dbReference type="ARBA" id="ARBA00004651"/>
    </source>
</evidence>
<evidence type="ECO:0000259" key="9">
    <source>
        <dbReference type="Pfam" id="PF03553"/>
    </source>
</evidence>
<feature type="transmembrane region" description="Helical" evidence="7">
    <location>
        <begin position="428"/>
        <end position="450"/>
    </location>
</feature>
<dbReference type="PANTHER" id="PTHR43478:SF1">
    <property type="entry name" value="NA+_H+ ANTIPORTER NHAC-LIKE C-TERMINAL DOMAIN-CONTAINING PROTEIN"/>
    <property type="match status" value="1"/>
</dbReference>
<feature type="compositionally biased region" description="Polar residues" evidence="6">
    <location>
        <begin position="792"/>
        <end position="805"/>
    </location>
</feature>
<dbReference type="Pfam" id="PF03553">
    <property type="entry name" value="Na_H_antiporter"/>
    <property type="match status" value="1"/>
</dbReference>
<comment type="caution">
    <text evidence="10">The sequence shown here is derived from an EMBL/GenBank/DDBJ whole genome shotgun (WGS) entry which is preliminary data.</text>
</comment>
<feature type="transmembrane region" description="Helical" evidence="7">
    <location>
        <begin position="470"/>
        <end position="490"/>
    </location>
</feature>
<feature type="transmembrane region" description="Helical" evidence="7">
    <location>
        <begin position="549"/>
        <end position="571"/>
    </location>
</feature>